<dbReference type="InterPro" id="IPR001675">
    <property type="entry name" value="Glyco_trans_29"/>
</dbReference>
<keyword evidence="4" id="KW-0808">Transferase</keyword>
<keyword evidence="3" id="KW-0328">Glycosyltransferase</keyword>
<evidence type="ECO:0000313" key="11">
    <source>
        <dbReference type="EnsemblProtists" id="EOD27204"/>
    </source>
</evidence>
<keyword evidence="5" id="KW-0812">Transmembrane</keyword>
<protein>
    <submittedName>
        <fullName evidence="11">Uncharacterized protein</fullName>
    </submittedName>
</protein>
<evidence type="ECO:0000256" key="6">
    <source>
        <dbReference type="ARBA" id="ARBA00022968"/>
    </source>
</evidence>
<evidence type="ECO:0000313" key="12">
    <source>
        <dbReference type="Proteomes" id="UP000013827"/>
    </source>
</evidence>
<evidence type="ECO:0000256" key="4">
    <source>
        <dbReference type="ARBA" id="ARBA00022679"/>
    </source>
</evidence>
<proteinExistence type="inferred from homology"/>
<dbReference type="Proteomes" id="UP000013827">
    <property type="component" value="Unassembled WGS sequence"/>
</dbReference>
<evidence type="ECO:0000256" key="2">
    <source>
        <dbReference type="ARBA" id="ARBA00006003"/>
    </source>
</evidence>
<dbReference type="GO" id="GO:0000139">
    <property type="term" value="C:Golgi membrane"/>
    <property type="evidence" value="ECO:0007669"/>
    <property type="project" value="UniProtKB-SubCell"/>
</dbReference>
<comment type="similarity">
    <text evidence="2">Belongs to the glycosyltransferase 29 family.</text>
</comment>
<keyword evidence="8" id="KW-0333">Golgi apparatus</keyword>
<dbReference type="KEGG" id="ehx:EMIHUDRAFT_205179"/>
<dbReference type="EnsemblProtists" id="EOD27204">
    <property type="protein sequence ID" value="EOD27204"/>
    <property type="gene ID" value="EMIHUDRAFT_205179"/>
</dbReference>
<organism evidence="11 12">
    <name type="scientific">Emiliania huxleyi (strain CCMP1516)</name>
    <dbReference type="NCBI Taxonomy" id="280463"/>
    <lineage>
        <taxon>Eukaryota</taxon>
        <taxon>Haptista</taxon>
        <taxon>Haptophyta</taxon>
        <taxon>Prymnesiophyceae</taxon>
        <taxon>Isochrysidales</taxon>
        <taxon>Noelaerhabdaceae</taxon>
        <taxon>Emiliania</taxon>
    </lineage>
</organism>
<dbReference type="Pfam" id="PF00777">
    <property type="entry name" value="Glyco_transf_29"/>
    <property type="match status" value="1"/>
</dbReference>
<evidence type="ECO:0000256" key="9">
    <source>
        <dbReference type="ARBA" id="ARBA00023136"/>
    </source>
</evidence>
<keyword evidence="10" id="KW-0325">Glycoprotein</keyword>
<evidence type="ECO:0000256" key="3">
    <source>
        <dbReference type="ARBA" id="ARBA00022676"/>
    </source>
</evidence>
<keyword evidence="6" id="KW-0735">Signal-anchor</keyword>
<evidence type="ECO:0000256" key="10">
    <source>
        <dbReference type="ARBA" id="ARBA00023180"/>
    </source>
</evidence>
<dbReference type="PaxDb" id="2903-EOD27204"/>
<reference evidence="12" key="1">
    <citation type="journal article" date="2013" name="Nature">
        <title>Pan genome of the phytoplankton Emiliania underpins its global distribution.</title>
        <authorList>
            <person name="Read B.A."/>
            <person name="Kegel J."/>
            <person name="Klute M.J."/>
            <person name="Kuo A."/>
            <person name="Lefebvre S.C."/>
            <person name="Maumus F."/>
            <person name="Mayer C."/>
            <person name="Miller J."/>
            <person name="Monier A."/>
            <person name="Salamov A."/>
            <person name="Young J."/>
            <person name="Aguilar M."/>
            <person name="Claverie J.M."/>
            <person name="Frickenhaus S."/>
            <person name="Gonzalez K."/>
            <person name="Herman E.K."/>
            <person name="Lin Y.C."/>
            <person name="Napier J."/>
            <person name="Ogata H."/>
            <person name="Sarno A.F."/>
            <person name="Shmutz J."/>
            <person name="Schroeder D."/>
            <person name="de Vargas C."/>
            <person name="Verret F."/>
            <person name="von Dassow P."/>
            <person name="Valentin K."/>
            <person name="Van de Peer Y."/>
            <person name="Wheeler G."/>
            <person name="Dacks J.B."/>
            <person name="Delwiche C.F."/>
            <person name="Dyhrman S.T."/>
            <person name="Glockner G."/>
            <person name="John U."/>
            <person name="Richards T."/>
            <person name="Worden A.Z."/>
            <person name="Zhang X."/>
            <person name="Grigoriev I.V."/>
            <person name="Allen A.E."/>
            <person name="Bidle K."/>
            <person name="Borodovsky M."/>
            <person name="Bowler C."/>
            <person name="Brownlee C."/>
            <person name="Cock J.M."/>
            <person name="Elias M."/>
            <person name="Gladyshev V.N."/>
            <person name="Groth M."/>
            <person name="Guda C."/>
            <person name="Hadaegh A."/>
            <person name="Iglesias-Rodriguez M.D."/>
            <person name="Jenkins J."/>
            <person name="Jones B.M."/>
            <person name="Lawson T."/>
            <person name="Leese F."/>
            <person name="Lindquist E."/>
            <person name="Lobanov A."/>
            <person name="Lomsadze A."/>
            <person name="Malik S.B."/>
            <person name="Marsh M.E."/>
            <person name="Mackinder L."/>
            <person name="Mock T."/>
            <person name="Mueller-Roeber B."/>
            <person name="Pagarete A."/>
            <person name="Parker M."/>
            <person name="Probert I."/>
            <person name="Quesneville H."/>
            <person name="Raines C."/>
            <person name="Rensing S.A."/>
            <person name="Riano-Pachon D.M."/>
            <person name="Richier S."/>
            <person name="Rokitta S."/>
            <person name="Shiraiwa Y."/>
            <person name="Soanes D.M."/>
            <person name="van der Giezen M."/>
            <person name="Wahlund T.M."/>
            <person name="Williams B."/>
            <person name="Wilson W."/>
            <person name="Wolfe G."/>
            <person name="Wurch L.L."/>
        </authorList>
    </citation>
    <scope>NUCLEOTIDE SEQUENCE</scope>
</reference>
<reference evidence="11" key="2">
    <citation type="submission" date="2024-10" db="UniProtKB">
        <authorList>
            <consortium name="EnsemblProtists"/>
        </authorList>
    </citation>
    <scope>IDENTIFICATION</scope>
</reference>
<dbReference type="Gene3D" id="3.90.1480.20">
    <property type="entry name" value="Glycosyl transferase family 29"/>
    <property type="match status" value="1"/>
</dbReference>
<keyword evidence="7" id="KW-1133">Transmembrane helix</keyword>
<dbReference type="RefSeq" id="XP_005779633.1">
    <property type="nucleotide sequence ID" value="XM_005779576.1"/>
</dbReference>
<evidence type="ECO:0000256" key="8">
    <source>
        <dbReference type="ARBA" id="ARBA00023034"/>
    </source>
</evidence>
<dbReference type="HOGENOM" id="CLU_1177248_0_0_1"/>
<dbReference type="InterPro" id="IPR038578">
    <property type="entry name" value="GT29-like_sf"/>
</dbReference>
<keyword evidence="12" id="KW-1185">Reference proteome</keyword>
<sequence>MARPSACTAPREVILIGNGPSALAHRLGAHIDHFPNVVRFNEFQSLGFEPYVGGRLTLWAMSGNMAPTLLETYHERHQIPVLVAVPQRTYRNCTYPIVRRETLSRVPPAMRHRVNFTERGVAAELHARHGVTSRPSSGLLVLAHLLRHFRVVHIHGFDFFSGGDGKSGHYYADGKGAAGKVHDTRQETRVARQLVAEGRVLPLSECVAASPVAPPTNNKVESQRSSFQQNLNLDIM</sequence>
<comment type="subcellular location">
    <subcellularLocation>
        <location evidence="1">Golgi apparatus membrane</location>
        <topology evidence="1">Single-pass type II membrane protein</topology>
    </subcellularLocation>
</comment>
<dbReference type="AlphaFoldDB" id="A0A0D3JUL9"/>
<dbReference type="eggNOG" id="ENOG502T0UF">
    <property type="taxonomic scope" value="Eukaryota"/>
</dbReference>
<evidence type="ECO:0000256" key="1">
    <source>
        <dbReference type="ARBA" id="ARBA00004323"/>
    </source>
</evidence>
<name>A0A0D3JUL9_EMIH1</name>
<accession>A0A0D3JUL9</accession>
<evidence type="ECO:0000256" key="7">
    <source>
        <dbReference type="ARBA" id="ARBA00022989"/>
    </source>
</evidence>
<keyword evidence="9" id="KW-0472">Membrane</keyword>
<dbReference type="GO" id="GO:0008373">
    <property type="term" value="F:sialyltransferase activity"/>
    <property type="evidence" value="ECO:0007669"/>
    <property type="project" value="InterPro"/>
</dbReference>
<evidence type="ECO:0000256" key="5">
    <source>
        <dbReference type="ARBA" id="ARBA00022692"/>
    </source>
</evidence>
<dbReference type="GeneID" id="17272750"/>